<gene>
    <name evidence="5" type="ORF">CTHT_0053640</name>
</gene>
<dbReference type="Pfam" id="PF04082">
    <property type="entry name" value="Fungal_trans"/>
    <property type="match status" value="1"/>
</dbReference>
<keyword evidence="2" id="KW-0539">Nucleus</keyword>
<feature type="region of interest" description="Disordered" evidence="3">
    <location>
        <begin position="720"/>
        <end position="829"/>
    </location>
</feature>
<evidence type="ECO:0000256" key="2">
    <source>
        <dbReference type="ARBA" id="ARBA00023242"/>
    </source>
</evidence>
<dbReference type="OMA" id="THAPRIW"/>
<organism evidence="6">
    <name type="scientific">Chaetomium thermophilum (strain DSM 1495 / CBS 144.50 / IMI 039719)</name>
    <name type="common">Thermochaetoides thermophila</name>
    <dbReference type="NCBI Taxonomy" id="759272"/>
    <lineage>
        <taxon>Eukaryota</taxon>
        <taxon>Fungi</taxon>
        <taxon>Dikarya</taxon>
        <taxon>Ascomycota</taxon>
        <taxon>Pezizomycotina</taxon>
        <taxon>Sordariomycetes</taxon>
        <taxon>Sordariomycetidae</taxon>
        <taxon>Sordariales</taxon>
        <taxon>Chaetomiaceae</taxon>
        <taxon>Thermochaetoides</taxon>
    </lineage>
</organism>
<evidence type="ECO:0000259" key="4">
    <source>
        <dbReference type="SMART" id="SM00906"/>
    </source>
</evidence>
<dbReference type="GO" id="GO:0003677">
    <property type="term" value="F:DNA binding"/>
    <property type="evidence" value="ECO:0007669"/>
    <property type="project" value="InterPro"/>
</dbReference>
<dbReference type="InterPro" id="IPR050613">
    <property type="entry name" value="Sec_Metabolite_Reg"/>
</dbReference>
<dbReference type="GO" id="GO:0008270">
    <property type="term" value="F:zinc ion binding"/>
    <property type="evidence" value="ECO:0007669"/>
    <property type="project" value="InterPro"/>
</dbReference>
<comment type="subcellular location">
    <subcellularLocation>
        <location evidence="1">Nucleus</location>
    </subcellularLocation>
</comment>
<evidence type="ECO:0000313" key="5">
    <source>
        <dbReference type="EMBL" id="EGS18755.1"/>
    </source>
</evidence>
<sequence>MAAKLTFRPTSQLTQHTTSLSQIQPNTSTIIVTSTTQIFQPPYPPLLQVPNPFVGASPCYNCERFGRGCVYIDHLSELGQKRLTEVKEQVGSIERQLEREVAVAAVAARSCCGAVGYSIGSGRSSVNDNGLQRLRRRRGGSDDGDSDGDEEDPEGEADGKCADQGAGAGEKGKGISKGHSARYHHSRRRQRKGANIVADEVEREYGGDEGDLQITPMVALDLTYEGYSDGSGTDDLIDLGIRVGRMRITERIGGLNRPRLSEEIQAGIADTQKAFYATFSADADELPDAIPDFLRPGDSYLKPPRSGYLFRQGSELHDFWDMLLDQELADSLMARYYEASFWEDVNNHVVPRASTQAVIFAAWFSASVTIDDAFAGKFGYTANQLINQTKLGTETALSKAGFLGSTSLETLQGFVMYLLPLCRDEVSRGHSVLVGAAIRMAECMGLHRDGSAFDFSAVETEVRRLIWHQICFLDIRTCEAQGPRPAIRRGEYDTKLPLNCEETDLRADTTESPPPAERWTPALLSIIRFEINEMMRSIWQDRRNLELRKTTITAVLTKIEEFRRRLMDKYNRFFDERVPIQQYTKLVMQLLMYRLHAMVLHPYHSNTANPLPDRLHGLLVTSGIFIVEIAIKLESNALFRDWAWYLGAYQQYQIALLLATEVYYRPNSTHAPRIWPCLDWVFNLDPNMPRDEKIVKLLAEIMGKTSIYMGMRRVRAPTTIARAVPGKQAVKDSPPSSNAPPPAASLQHRQKQQPGQDEKEKQQQRQQQVEPKQETQQQQQPLQQAQRPSQDSQSSQQPVPQVHPHSQYQSTQPIAPPPPPPPPPQVHRSLQVANYPSMPASALQQVLPPPMMGIVMEGLPAGPVHAHQQHLPAHTNAPPPQQQHPIHIPPAPSHHPHPHHAPHIDLTSAAAATFFPFPPAHHLGSSPEMVFHGVSNGEALWGMPPPPGTVAASPENSTTSASDGVVQGQQGQGGTQSRHGSLSLQGGQGQPVNAMEIDWDAINMLFPTDPETGQLGFNTFEGMVPSAEWTGQ</sequence>
<feature type="compositionally biased region" description="Low complexity" evidence="3">
    <location>
        <begin position="764"/>
        <end position="809"/>
    </location>
</feature>
<feature type="domain" description="Xylanolytic transcriptional activator regulatory" evidence="4">
    <location>
        <begin position="430"/>
        <end position="503"/>
    </location>
</feature>
<dbReference type="PANTHER" id="PTHR31001">
    <property type="entry name" value="UNCHARACTERIZED TRANSCRIPTIONAL REGULATORY PROTEIN"/>
    <property type="match status" value="1"/>
</dbReference>
<accession>G0SBH9</accession>
<protein>
    <recommendedName>
        <fullName evidence="4">Xylanolytic transcriptional activator regulatory domain-containing protein</fullName>
    </recommendedName>
</protein>
<dbReference type="GeneID" id="18259402"/>
<proteinExistence type="predicted"/>
<feature type="region of interest" description="Disordered" evidence="3">
    <location>
        <begin position="940"/>
        <end position="990"/>
    </location>
</feature>
<dbReference type="PANTHER" id="PTHR31001:SF40">
    <property type="entry name" value="ZN(II)2CYS6 TRANSCRIPTION FACTOR (EUROFUNG)"/>
    <property type="match status" value="1"/>
</dbReference>
<feature type="compositionally biased region" description="Pro residues" evidence="3">
    <location>
        <begin position="814"/>
        <end position="825"/>
    </location>
</feature>
<dbReference type="GO" id="GO:0005634">
    <property type="term" value="C:nucleus"/>
    <property type="evidence" value="ECO:0007669"/>
    <property type="project" value="UniProtKB-SubCell"/>
</dbReference>
<dbReference type="Proteomes" id="UP000008066">
    <property type="component" value="Unassembled WGS sequence"/>
</dbReference>
<dbReference type="KEGG" id="cthr:CTHT_0053640"/>
<feature type="compositionally biased region" description="Acidic residues" evidence="3">
    <location>
        <begin position="142"/>
        <end position="156"/>
    </location>
</feature>
<dbReference type="CDD" id="cd12148">
    <property type="entry name" value="fungal_TF_MHR"/>
    <property type="match status" value="1"/>
</dbReference>
<dbReference type="GO" id="GO:0006351">
    <property type="term" value="P:DNA-templated transcription"/>
    <property type="evidence" value="ECO:0007669"/>
    <property type="project" value="InterPro"/>
</dbReference>
<evidence type="ECO:0000256" key="3">
    <source>
        <dbReference type="SAM" id="MobiDB-lite"/>
    </source>
</evidence>
<reference evidence="5 6" key="1">
    <citation type="journal article" date="2011" name="Cell">
        <title>Insight into structure and assembly of the nuclear pore complex by utilizing the genome of a eukaryotic thermophile.</title>
        <authorList>
            <person name="Amlacher S."/>
            <person name="Sarges P."/>
            <person name="Flemming D."/>
            <person name="van Noort V."/>
            <person name="Kunze R."/>
            <person name="Devos D.P."/>
            <person name="Arumugam M."/>
            <person name="Bork P."/>
            <person name="Hurt E."/>
        </authorList>
    </citation>
    <scope>NUCLEOTIDE SEQUENCE [LARGE SCALE GENOMIC DNA]</scope>
    <source>
        <strain evidence="6">DSM 1495 / CBS 144.50 / IMI 039719</strain>
    </source>
</reference>
<feature type="compositionally biased region" description="Basic residues" evidence="3">
    <location>
        <begin position="174"/>
        <end position="192"/>
    </location>
</feature>
<evidence type="ECO:0000256" key="1">
    <source>
        <dbReference type="ARBA" id="ARBA00004123"/>
    </source>
</evidence>
<feature type="region of interest" description="Disordered" evidence="3">
    <location>
        <begin position="865"/>
        <end position="903"/>
    </location>
</feature>
<dbReference type="OrthoDB" id="424974at2759"/>
<feature type="region of interest" description="Disordered" evidence="3">
    <location>
        <begin position="126"/>
        <end position="202"/>
    </location>
</feature>
<evidence type="ECO:0000313" key="6">
    <source>
        <dbReference type="Proteomes" id="UP000008066"/>
    </source>
</evidence>
<dbReference type="HOGENOM" id="CLU_004083_9_0_1"/>
<dbReference type="SMART" id="SM00906">
    <property type="entry name" value="Fungal_trans"/>
    <property type="match status" value="1"/>
</dbReference>
<dbReference type="STRING" id="759272.G0SBH9"/>
<keyword evidence="6" id="KW-1185">Reference proteome</keyword>
<dbReference type="EMBL" id="GL988045">
    <property type="protein sequence ID" value="EGS18755.1"/>
    <property type="molecule type" value="Genomic_DNA"/>
</dbReference>
<dbReference type="InterPro" id="IPR007219">
    <property type="entry name" value="XnlR_reg_dom"/>
</dbReference>
<dbReference type="eggNOG" id="ENOG502REJ9">
    <property type="taxonomic scope" value="Eukaryota"/>
</dbReference>
<dbReference type="RefSeq" id="XP_006695700.1">
    <property type="nucleotide sequence ID" value="XM_006695637.1"/>
</dbReference>
<dbReference type="AlphaFoldDB" id="G0SBH9"/>
<feature type="compositionally biased region" description="Pro residues" evidence="3">
    <location>
        <begin position="877"/>
        <end position="893"/>
    </location>
</feature>
<name>G0SBH9_CHATD</name>